<dbReference type="AlphaFoldDB" id="A0ABD6EVM3"/>
<proteinExistence type="predicted"/>
<reference evidence="1 2" key="1">
    <citation type="submission" date="2024-08" db="EMBL/GenBank/DDBJ databases">
        <title>Gnathostoma spinigerum genome.</title>
        <authorList>
            <person name="Gonzalez-Bertolin B."/>
            <person name="Monzon S."/>
            <person name="Zaballos A."/>
            <person name="Jimenez P."/>
            <person name="Dekumyoy P."/>
            <person name="Varona S."/>
            <person name="Cuesta I."/>
            <person name="Sumanam S."/>
            <person name="Adisakwattana P."/>
            <person name="Gasser R.B."/>
            <person name="Hernandez-Gonzalez A."/>
            <person name="Young N.D."/>
            <person name="Perteguer M.J."/>
        </authorList>
    </citation>
    <scope>NUCLEOTIDE SEQUENCE [LARGE SCALE GENOMIC DNA]</scope>
    <source>
        <strain evidence="1">AL3</strain>
        <tissue evidence="1">Liver</tissue>
    </source>
</reference>
<sequence length="105" mass="11895">MNGELVHGRIAVTLCKDEIMHSIDLDPDEVQTKYDCVGKEMHGDINIDTPFVFIVVAKIPNQGFFPLTMGRFTNTNEARVVNNEGYLTCLQNRIMQWISSNSVFT</sequence>
<accession>A0ABD6EVM3</accession>
<keyword evidence="2" id="KW-1185">Reference proteome</keyword>
<protein>
    <submittedName>
        <fullName evidence="1">Uncharacterized protein</fullName>
    </submittedName>
</protein>
<name>A0ABD6EVM3_9BILA</name>
<evidence type="ECO:0000313" key="2">
    <source>
        <dbReference type="Proteomes" id="UP001608902"/>
    </source>
</evidence>
<dbReference type="EMBL" id="JBGFUD010005999">
    <property type="protein sequence ID" value="MFH4980732.1"/>
    <property type="molecule type" value="Genomic_DNA"/>
</dbReference>
<gene>
    <name evidence="1" type="ORF">AB6A40_007441</name>
</gene>
<comment type="caution">
    <text evidence="1">The sequence shown here is derived from an EMBL/GenBank/DDBJ whole genome shotgun (WGS) entry which is preliminary data.</text>
</comment>
<dbReference type="Proteomes" id="UP001608902">
    <property type="component" value="Unassembled WGS sequence"/>
</dbReference>
<evidence type="ECO:0000313" key="1">
    <source>
        <dbReference type="EMBL" id="MFH4980732.1"/>
    </source>
</evidence>
<organism evidence="1 2">
    <name type="scientific">Gnathostoma spinigerum</name>
    <dbReference type="NCBI Taxonomy" id="75299"/>
    <lineage>
        <taxon>Eukaryota</taxon>
        <taxon>Metazoa</taxon>
        <taxon>Ecdysozoa</taxon>
        <taxon>Nematoda</taxon>
        <taxon>Chromadorea</taxon>
        <taxon>Rhabditida</taxon>
        <taxon>Spirurina</taxon>
        <taxon>Gnathostomatomorpha</taxon>
        <taxon>Gnathostomatoidea</taxon>
        <taxon>Gnathostomatidae</taxon>
        <taxon>Gnathostoma</taxon>
    </lineage>
</organism>